<evidence type="ECO:0000256" key="1">
    <source>
        <dbReference type="SAM" id="MobiDB-lite"/>
    </source>
</evidence>
<dbReference type="AlphaFoldDB" id="A0A518BD56"/>
<sequence length="39" mass="4396">MGESRMPTASVGMARKSHLARERTKQPGDLFAADYERPF</sequence>
<reference evidence="2 3" key="1">
    <citation type="submission" date="2019-02" db="EMBL/GenBank/DDBJ databases">
        <title>Deep-cultivation of Planctomycetes and their phenomic and genomic characterization uncovers novel biology.</title>
        <authorList>
            <person name="Wiegand S."/>
            <person name="Jogler M."/>
            <person name="Boedeker C."/>
            <person name="Pinto D."/>
            <person name="Vollmers J."/>
            <person name="Rivas-Marin E."/>
            <person name="Kohn T."/>
            <person name="Peeters S.H."/>
            <person name="Heuer A."/>
            <person name="Rast P."/>
            <person name="Oberbeckmann S."/>
            <person name="Bunk B."/>
            <person name="Jeske O."/>
            <person name="Meyerdierks A."/>
            <person name="Storesund J.E."/>
            <person name="Kallscheuer N."/>
            <person name="Luecker S."/>
            <person name="Lage O.M."/>
            <person name="Pohl T."/>
            <person name="Merkel B.J."/>
            <person name="Hornburger P."/>
            <person name="Mueller R.-W."/>
            <person name="Bruemmer F."/>
            <person name="Labrenz M."/>
            <person name="Spormann A.M."/>
            <person name="Op den Camp H."/>
            <person name="Overmann J."/>
            <person name="Amann R."/>
            <person name="Jetten M.S.M."/>
            <person name="Mascher T."/>
            <person name="Medema M.H."/>
            <person name="Devos D.P."/>
            <person name="Kaster A.-K."/>
            <person name="Ovreas L."/>
            <person name="Rohde M."/>
            <person name="Galperin M.Y."/>
            <person name="Jogler C."/>
        </authorList>
    </citation>
    <scope>NUCLEOTIDE SEQUENCE [LARGE SCALE GENOMIC DNA]</scope>
    <source>
        <strain evidence="2 3">Pan216</strain>
    </source>
</reference>
<dbReference type="EMBL" id="CP036279">
    <property type="protein sequence ID" value="QDU64911.1"/>
    <property type="molecule type" value="Genomic_DNA"/>
</dbReference>
<proteinExistence type="predicted"/>
<gene>
    <name evidence="2" type="ORF">Pan216_58050</name>
</gene>
<keyword evidence="3" id="KW-1185">Reference proteome</keyword>
<accession>A0A518BD56</accession>
<name>A0A518BD56_9BACT</name>
<dbReference type="KEGG" id="knv:Pan216_58050"/>
<dbReference type="Proteomes" id="UP000317093">
    <property type="component" value="Chromosome"/>
</dbReference>
<evidence type="ECO:0000313" key="2">
    <source>
        <dbReference type="EMBL" id="QDU64911.1"/>
    </source>
</evidence>
<feature type="region of interest" description="Disordered" evidence="1">
    <location>
        <begin position="1"/>
        <end position="39"/>
    </location>
</feature>
<protein>
    <submittedName>
        <fullName evidence="2">Uncharacterized protein</fullName>
    </submittedName>
</protein>
<evidence type="ECO:0000313" key="3">
    <source>
        <dbReference type="Proteomes" id="UP000317093"/>
    </source>
</evidence>
<organism evidence="2 3">
    <name type="scientific">Kolteria novifilia</name>
    <dbReference type="NCBI Taxonomy" id="2527975"/>
    <lineage>
        <taxon>Bacteria</taxon>
        <taxon>Pseudomonadati</taxon>
        <taxon>Planctomycetota</taxon>
        <taxon>Planctomycetia</taxon>
        <taxon>Kolteriales</taxon>
        <taxon>Kolteriaceae</taxon>
        <taxon>Kolteria</taxon>
    </lineage>
</organism>